<protein>
    <recommendedName>
        <fullName evidence="1">GyrI-like small molecule binding domain-containing protein</fullName>
    </recommendedName>
</protein>
<dbReference type="AlphaFoldDB" id="A0A3D8PKZ7"/>
<dbReference type="Pfam" id="PF06445">
    <property type="entry name" value="GyrI-like"/>
    <property type="match status" value="1"/>
</dbReference>
<gene>
    <name evidence="2" type="ORF">CWR45_14865</name>
</gene>
<dbReference type="OrthoDB" id="4772335at2"/>
<feature type="domain" description="GyrI-like small molecule binding" evidence="1">
    <location>
        <begin position="27"/>
        <end position="96"/>
    </location>
</feature>
<sequence>MLLLLSPLRAFEIVRKNKSNLLLDEVTFDNIEDGLSLQMLHLGSYDEESQTFEIMNAFLEENQLKRTSLTHREIYLSEFRKVEKAKLKTVLRYPVKKSD</sequence>
<evidence type="ECO:0000313" key="2">
    <source>
        <dbReference type="EMBL" id="RDW16157.1"/>
    </source>
</evidence>
<comment type="caution">
    <text evidence="2">The sequence shown here is derived from an EMBL/GenBank/DDBJ whole genome shotgun (WGS) entry which is preliminary data.</text>
</comment>
<reference evidence="3" key="1">
    <citation type="submission" date="2017-11" db="EMBL/GenBank/DDBJ databases">
        <authorList>
            <person name="Zhu W."/>
        </authorList>
    </citation>
    <scope>NUCLEOTIDE SEQUENCE [LARGE SCALE GENOMIC DNA]</scope>
    <source>
        <strain evidence="3">CAU 1051</strain>
    </source>
</reference>
<dbReference type="EMBL" id="PIOD01000020">
    <property type="protein sequence ID" value="RDW16157.1"/>
    <property type="molecule type" value="Genomic_DNA"/>
</dbReference>
<dbReference type="Proteomes" id="UP000256520">
    <property type="component" value="Unassembled WGS sequence"/>
</dbReference>
<dbReference type="Gene3D" id="3.20.80.10">
    <property type="entry name" value="Regulatory factor, effector binding domain"/>
    <property type="match status" value="1"/>
</dbReference>
<evidence type="ECO:0000259" key="1">
    <source>
        <dbReference type="Pfam" id="PF06445"/>
    </source>
</evidence>
<accession>A0A3D8PKZ7</accession>
<proteinExistence type="predicted"/>
<keyword evidence="3" id="KW-1185">Reference proteome</keyword>
<dbReference type="SUPFAM" id="SSF55136">
    <property type="entry name" value="Probable bacterial effector-binding domain"/>
    <property type="match status" value="1"/>
</dbReference>
<organism evidence="2 3">
    <name type="scientific">Oceanobacillus chungangensis</name>
    <dbReference type="NCBI Taxonomy" id="1229152"/>
    <lineage>
        <taxon>Bacteria</taxon>
        <taxon>Bacillati</taxon>
        <taxon>Bacillota</taxon>
        <taxon>Bacilli</taxon>
        <taxon>Bacillales</taxon>
        <taxon>Bacillaceae</taxon>
        <taxon>Oceanobacillus</taxon>
    </lineage>
</organism>
<name>A0A3D8PKZ7_9BACI</name>
<dbReference type="InterPro" id="IPR029442">
    <property type="entry name" value="GyrI-like"/>
</dbReference>
<evidence type="ECO:0000313" key="3">
    <source>
        <dbReference type="Proteomes" id="UP000256520"/>
    </source>
</evidence>
<dbReference type="InterPro" id="IPR011256">
    <property type="entry name" value="Reg_factor_effector_dom_sf"/>
</dbReference>